<reference evidence="5 6" key="1">
    <citation type="submission" date="2019-07" db="EMBL/GenBank/DDBJ databases">
        <title>Quadrisphaera sp. strain DD2A genome sequencing and assembly.</title>
        <authorList>
            <person name="Kim I."/>
        </authorList>
    </citation>
    <scope>NUCLEOTIDE SEQUENCE [LARGE SCALE GENOMIC DNA]</scope>
    <source>
        <strain evidence="5 6">DD2A</strain>
    </source>
</reference>
<dbReference type="InterPro" id="IPR013658">
    <property type="entry name" value="SGL"/>
</dbReference>
<proteinExistence type="inferred from homology"/>
<evidence type="ECO:0000313" key="6">
    <source>
        <dbReference type="Proteomes" id="UP000321234"/>
    </source>
</evidence>
<feature type="binding site" evidence="3">
    <location>
        <position position="158"/>
    </location>
    <ligand>
        <name>a divalent metal cation</name>
        <dbReference type="ChEBI" id="CHEBI:60240"/>
    </ligand>
</feature>
<dbReference type="Pfam" id="PF08450">
    <property type="entry name" value="SGL"/>
    <property type="match status" value="1"/>
</dbReference>
<dbReference type="PANTHER" id="PTHR10907:SF47">
    <property type="entry name" value="REGUCALCIN"/>
    <property type="match status" value="1"/>
</dbReference>
<name>A0A5C8ZLG0_9ACTN</name>
<feature type="binding site" evidence="3">
    <location>
        <position position="213"/>
    </location>
    <ligand>
        <name>a divalent metal cation</name>
        <dbReference type="ChEBI" id="CHEBI:60240"/>
    </ligand>
</feature>
<evidence type="ECO:0000256" key="2">
    <source>
        <dbReference type="PIRSR" id="PIRSR605511-1"/>
    </source>
</evidence>
<dbReference type="Proteomes" id="UP000321234">
    <property type="component" value="Unassembled WGS sequence"/>
</dbReference>
<dbReference type="SUPFAM" id="SSF63829">
    <property type="entry name" value="Calcium-dependent phosphotriesterase"/>
    <property type="match status" value="1"/>
</dbReference>
<organism evidence="5 6">
    <name type="scientific">Quadrisphaera setariae</name>
    <dbReference type="NCBI Taxonomy" id="2593304"/>
    <lineage>
        <taxon>Bacteria</taxon>
        <taxon>Bacillati</taxon>
        <taxon>Actinomycetota</taxon>
        <taxon>Actinomycetes</taxon>
        <taxon>Kineosporiales</taxon>
        <taxon>Kineosporiaceae</taxon>
        <taxon>Quadrisphaera</taxon>
    </lineage>
</organism>
<dbReference type="AlphaFoldDB" id="A0A5C8ZLG0"/>
<feature type="binding site" evidence="3">
    <location>
        <position position="106"/>
    </location>
    <ligand>
        <name>substrate</name>
    </ligand>
</feature>
<feature type="domain" description="SMP-30/Gluconolactonase/LRE-like region" evidence="4">
    <location>
        <begin position="15"/>
        <end position="265"/>
    </location>
</feature>
<feature type="binding site" evidence="3">
    <location>
        <position position="16"/>
    </location>
    <ligand>
        <name>a divalent metal cation</name>
        <dbReference type="ChEBI" id="CHEBI:60240"/>
    </ligand>
</feature>
<evidence type="ECO:0000313" key="5">
    <source>
        <dbReference type="EMBL" id="TXR57948.1"/>
    </source>
</evidence>
<keyword evidence="3" id="KW-0479">Metal-binding</keyword>
<dbReference type="InterPro" id="IPR011042">
    <property type="entry name" value="6-blade_b-propeller_TolB-like"/>
</dbReference>
<dbReference type="GO" id="GO:0019853">
    <property type="term" value="P:L-ascorbic acid biosynthetic process"/>
    <property type="evidence" value="ECO:0007669"/>
    <property type="project" value="TreeGrafter"/>
</dbReference>
<dbReference type="InterPro" id="IPR005511">
    <property type="entry name" value="SMP-30"/>
</dbReference>
<protein>
    <submittedName>
        <fullName evidence="5">SMP-30/gluconolactonase/LRE family protein</fullName>
    </submittedName>
</protein>
<gene>
    <name evidence="5" type="ORF">FMM08_01605</name>
</gene>
<comment type="similarity">
    <text evidence="1">Belongs to the SMP-30/CGR1 family.</text>
</comment>
<evidence type="ECO:0000256" key="3">
    <source>
        <dbReference type="PIRSR" id="PIRSR605511-2"/>
    </source>
</evidence>
<dbReference type="RefSeq" id="WP_147924559.1">
    <property type="nucleotide sequence ID" value="NZ_VKAC01000001.1"/>
</dbReference>
<feature type="active site" description="Proton donor/acceptor" evidence="2">
    <location>
        <position position="213"/>
    </location>
</feature>
<dbReference type="GO" id="GO:0005509">
    <property type="term" value="F:calcium ion binding"/>
    <property type="evidence" value="ECO:0007669"/>
    <property type="project" value="TreeGrafter"/>
</dbReference>
<dbReference type="GO" id="GO:0004341">
    <property type="term" value="F:gluconolactonase activity"/>
    <property type="evidence" value="ECO:0007669"/>
    <property type="project" value="TreeGrafter"/>
</dbReference>
<dbReference type="EMBL" id="VKAC01000001">
    <property type="protein sequence ID" value="TXR57948.1"/>
    <property type="molecule type" value="Genomic_DNA"/>
</dbReference>
<feature type="binding site" evidence="3">
    <location>
        <position position="108"/>
    </location>
    <ligand>
        <name>substrate</name>
    </ligand>
</feature>
<dbReference type="PANTHER" id="PTHR10907">
    <property type="entry name" value="REGUCALCIN"/>
    <property type="match status" value="1"/>
</dbReference>
<keyword evidence="6" id="KW-1185">Reference proteome</keyword>
<dbReference type="OrthoDB" id="2633250at2"/>
<evidence type="ECO:0000256" key="1">
    <source>
        <dbReference type="ARBA" id="ARBA00008853"/>
    </source>
</evidence>
<sequence length="311" mass="31793">MPTAEQLTAPIAEHGEGPVWDADGGRLLAVDLEQGDLLAVSPGGSTAKRHVADALACVRPRTGAAGDGWVVAARRRFALVESLDDLLSGREEPHMLPALWDDPDLRFNEGGCDPQGRFFCGSMAYGGSAKGGQPVGVLWRLDPDGSAHVALEGLTIPNGLAWSPDGQRAYHVDSPSGEVSLLHVAPGTGEVLDREPWVRLADVLGADPGGVPDGLVVDAEGGVWVALNGAGAVVRLDAGGGLSERVDVGVPGVTACTLGGTGQDDDGTRGGAVLYVTTSTQGVDLDAHPASGSVFVLPVEVAALPPLRFDG</sequence>
<dbReference type="PRINTS" id="PR01790">
    <property type="entry name" value="SMP30FAMILY"/>
</dbReference>
<comment type="caution">
    <text evidence="5">The sequence shown here is derived from an EMBL/GenBank/DDBJ whole genome shotgun (WGS) entry which is preliminary data.</text>
</comment>
<keyword evidence="3" id="KW-0862">Zinc</keyword>
<dbReference type="Gene3D" id="2.120.10.30">
    <property type="entry name" value="TolB, C-terminal domain"/>
    <property type="match status" value="1"/>
</dbReference>
<accession>A0A5C8ZLG0</accession>
<evidence type="ECO:0000259" key="4">
    <source>
        <dbReference type="Pfam" id="PF08450"/>
    </source>
</evidence>
<comment type="cofactor">
    <cofactor evidence="3">
        <name>Zn(2+)</name>
        <dbReference type="ChEBI" id="CHEBI:29105"/>
    </cofactor>
    <text evidence="3">Binds 1 divalent metal cation per subunit.</text>
</comment>